<evidence type="ECO:0000313" key="1">
    <source>
        <dbReference type="EMBL" id="QQV89764.1"/>
    </source>
</evidence>
<gene>
    <name evidence="1" type="ORF">Calle1_51</name>
</gene>
<accession>A0A8E4ZK63</accession>
<keyword evidence="2" id="KW-1185">Reference proteome</keyword>
<name>A0A8E4ZK63_9CAUD</name>
<evidence type="ECO:0000313" key="2">
    <source>
        <dbReference type="Proteomes" id="UP000693797"/>
    </source>
</evidence>
<reference evidence="1 2" key="1">
    <citation type="submission" date="2020-07" db="EMBL/GenBank/DDBJ databases">
        <title>Highly diverse flavobacterial phages as mortality factor during North Sea spring blooms.</title>
        <authorList>
            <person name="Bartlau N."/>
            <person name="Wichels A."/>
            <person name="Krohne G."/>
            <person name="Adriaenssens E.M."/>
            <person name="Heins A."/>
            <person name="Fuchs B.M."/>
            <person name="Amann R."/>
            <person name="Moraru C."/>
        </authorList>
    </citation>
    <scope>NUCLEOTIDE SEQUENCE [LARGE SCALE GENOMIC DNA]</scope>
</reference>
<dbReference type="EMBL" id="MT732432">
    <property type="protein sequence ID" value="QQV89764.1"/>
    <property type="molecule type" value="Genomic_DNA"/>
</dbReference>
<dbReference type="Proteomes" id="UP000693797">
    <property type="component" value="Segment"/>
</dbReference>
<organism evidence="1 2">
    <name type="scientific">Cellulophaga phage Calle_1</name>
    <dbReference type="NCBI Taxonomy" id="2745643"/>
    <lineage>
        <taxon>Viruses</taxon>
        <taxon>Duplodnaviria</taxon>
        <taxon>Heunggongvirae</taxon>
        <taxon>Uroviricota</taxon>
        <taxon>Caudoviricetes</taxon>
        <taxon>Pervagoviridae</taxon>
        <taxon>Callevirus</taxon>
        <taxon>Callevirus Calle</taxon>
    </lineage>
</organism>
<proteinExistence type="predicted"/>
<sequence length="90" mass="10232">MYTEKFEDVILKDIHKLDSTGNHFVNGKLVNPLFHKGGDIGSTFDDTGLIPFHISKEVVVTGRITKFEYFDHDAREMVYVDLKNTINGSN</sequence>
<protein>
    <submittedName>
        <fullName evidence="1">Uncharacterized protein</fullName>
    </submittedName>
</protein>